<dbReference type="Proteomes" id="UP001153076">
    <property type="component" value="Unassembled WGS sequence"/>
</dbReference>
<keyword evidence="1" id="KW-0472">Membrane</keyword>
<protein>
    <submittedName>
        <fullName evidence="2">Uncharacterized protein</fullName>
    </submittedName>
</protein>
<keyword evidence="1" id="KW-0812">Transmembrane</keyword>
<accession>A0A9Q1JWX3</accession>
<evidence type="ECO:0000313" key="2">
    <source>
        <dbReference type="EMBL" id="KAJ8432836.1"/>
    </source>
</evidence>
<gene>
    <name evidence="2" type="ORF">Cgig2_017049</name>
</gene>
<proteinExistence type="predicted"/>
<comment type="caution">
    <text evidence="2">The sequence shown here is derived from an EMBL/GenBank/DDBJ whole genome shotgun (WGS) entry which is preliminary data.</text>
</comment>
<reference evidence="2" key="1">
    <citation type="submission" date="2022-04" db="EMBL/GenBank/DDBJ databases">
        <title>Carnegiea gigantea Genome sequencing and assembly v2.</title>
        <authorList>
            <person name="Copetti D."/>
            <person name="Sanderson M.J."/>
            <person name="Burquez A."/>
            <person name="Wojciechowski M.F."/>
        </authorList>
    </citation>
    <scope>NUCLEOTIDE SEQUENCE</scope>
    <source>
        <strain evidence="2">SGP5-SGP5p</strain>
        <tissue evidence="2">Aerial part</tissue>
    </source>
</reference>
<sequence length="157" mass="17729">MQFSNQSNPITCGYLCFNLGAWGLTKATSLLRFECSIEKFPPFVYKQGGLFSGAAYWFLSGFHLASSFPIMVFPYYLDTEEMALFVWETFSWHLRSTSRPPLPLLMDHHDLCHFLCHGGQWGPGAGRTEQRHGRGSKIRPNESAVVHLRGLAVTKQG</sequence>
<organism evidence="2 3">
    <name type="scientific">Carnegiea gigantea</name>
    <dbReference type="NCBI Taxonomy" id="171969"/>
    <lineage>
        <taxon>Eukaryota</taxon>
        <taxon>Viridiplantae</taxon>
        <taxon>Streptophyta</taxon>
        <taxon>Embryophyta</taxon>
        <taxon>Tracheophyta</taxon>
        <taxon>Spermatophyta</taxon>
        <taxon>Magnoliopsida</taxon>
        <taxon>eudicotyledons</taxon>
        <taxon>Gunneridae</taxon>
        <taxon>Pentapetalae</taxon>
        <taxon>Caryophyllales</taxon>
        <taxon>Cactineae</taxon>
        <taxon>Cactaceae</taxon>
        <taxon>Cactoideae</taxon>
        <taxon>Echinocereeae</taxon>
        <taxon>Carnegiea</taxon>
    </lineage>
</organism>
<name>A0A9Q1JWX3_9CARY</name>
<evidence type="ECO:0000313" key="3">
    <source>
        <dbReference type="Proteomes" id="UP001153076"/>
    </source>
</evidence>
<feature type="transmembrane region" description="Helical" evidence="1">
    <location>
        <begin position="54"/>
        <end position="77"/>
    </location>
</feature>
<dbReference type="EMBL" id="JAKOGI010000580">
    <property type="protein sequence ID" value="KAJ8432836.1"/>
    <property type="molecule type" value="Genomic_DNA"/>
</dbReference>
<keyword evidence="1" id="KW-1133">Transmembrane helix</keyword>
<dbReference type="AlphaFoldDB" id="A0A9Q1JWX3"/>
<keyword evidence="3" id="KW-1185">Reference proteome</keyword>
<evidence type="ECO:0000256" key="1">
    <source>
        <dbReference type="SAM" id="Phobius"/>
    </source>
</evidence>